<keyword evidence="1" id="KW-0472">Membrane</keyword>
<dbReference type="EMBL" id="CP001661">
    <property type="protein sequence ID" value="ACT18780.1"/>
    <property type="molecule type" value="Genomic_DNA"/>
</dbReference>
<feature type="transmembrane region" description="Helical" evidence="1">
    <location>
        <begin position="12"/>
        <end position="40"/>
    </location>
</feature>
<evidence type="ECO:0000256" key="1">
    <source>
        <dbReference type="SAM" id="Phobius"/>
    </source>
</evidence>
<dbReference type="HOGENOM" id="CLU_3184177_0_0_7"/>
<keyword evidence="1" id="KW-1133">Transmembrane helix</keyword>
<sequence length="46" mass="4978">MTDDGANLREELALYALKVVMAVAISIGMMVVTALLWLALDVMLLV</sequence>
<reference evidence="2" key="1">
    <citation type="submission" date="2009-07" db="EMBL/GenBank/DDBJ databases">
        <title>Complete sequence of Geobacter sp. M21.</title>
        <authorList>
            <consortium name="US DOE Joint Genome Institute"/>
            <person name="Lucas S."/>
            <person name="Copeland A."/>
            <person name="Lapidus A."/>
            <person name="Glavina del Rio T."/>
            <person name="Dalin E."/>
            <person name="Tice H."/>
            <person name="Bruce D."/>
            <person name="Goodwin L."/>
            <person name="Pitluck S."/>
            <person name="Saunders E."/>
            <person name="Brettin T."/>
            <person name="Detter J.C."/>
            <person name="Han C."/>
            <person name="Larimer F."/>
            <person name="Land M."/>
            <person name="Hauser L."/>
            <person name="Kyrpides N."/>
            <person name="Ovchinnikova G."/>
            <person name="Lovley D."/>
        </authorList>
    </citation>
    <scope>NUCLEOTIDE SEQUENCE [LARGE SCALE GENOMIC DNA]</scope>
    <source>
        <strain evidence="2">M21</strain>
    </source>
</reference>
<accession>C6E1D2</accession>
<dbReference type="KEGG" id="gem:GM21_2744"/>
<dbReference type="STRING" id="443144.GM21_2744"/>
<gene>
    <name evidence="2" type="ordered locus">GM21_2744</name>
</gene>
<name>C6E1D2_GEOSM</name>
<keyword evidence="1" id="KW-0812">Transmembrane</keyword>
<organism evidence="2">
    <name type="scientific">Geobacter sp. (strain M21)</name>
    <dbReference type="NCBI Taxonomy" id="443144"/>
    <lineage>
        <taxon>Bacteria</taxon>
        <taxon>Pseudomonadati</taxon>
        <taxon>Thermodesulfobacteriota</taxon>
        <taxon>Desulfuromonadia</taxon>
        <taxon>Geobacterales</taxon>
        <taxon>Geobacteraceae</taxon>
        <taxon>Geobacter</taxon>
    </lineage>
</organism>
<dbReference type="AlphaFoldDB" id="C6E1D2"/>
<protein>
    <submittedName>
        <fullName evidence="2">Uncharacterized protein</fullName>
    </submittedName>
</protein>
<evidence type="ECO:0000313" key="2">
    <source>
        <dbReference type="EMBL" id="ACT18780.1"/>
    </source>
</evidence>
<proteinExistence type="predicted"/>